<keyword evidence="2" id="KW-1185">Reference proteome</keyword>
<dbReference type="InterPro" id="IPR055944">
    <property type="entry name" value="DUF7522"/>
</dbReference>
<dbReference type="AlphaFoldDB" id="A0ABD6DNL8"/>
<accession>A0ABD6DNL8</accession>
<sequence length="134" mass="15072">MVVSDELEERLVSTCRTGFGDTLRSVILFTPDEWTLSYVRSDLRELEPALRDVKAEIVENERLGFTSQETYHSFAGEAPEGETLGAYRFTVRAFDHGYLCRVIVGEVGVVATTDEMNIDTFEDVATTLRKLIAD</sequence>
<name>A0ABD6DNL8_9EURY</name>
<evidence type="ECO:0000313" key="2">
    <source>
        <dbReference type="Proteomes" id="UP001597034"/>
    </source>
</evidence>
<dbReference type="RefSeq" id="WP_256400591.1">
    <property type="nucleotide sequence ID" value="NZ_JANHJR010000003.1"/>
</dbReference>
<dbReference type="Pfam" id="PF24366">
    <property type="entry name" value="DUF7522"/>
    <property type="match status" value="1"/>
</dbReference>
<organism evidence="1 2">
    <name type="scientific">Haloarchaeobius litoreus</name>
    <dbReference type="NCBI Taxonomy" id="755306"/>
    <lineage>
        <taxon>Archaea</taxon>
        <taxon>Methanobacteriati</taxon>
        <taxon>Methanobacteriota</taxon>
        <taxon>Stenosarchaea group</taxon>
        <taxon>Halobacteria</taxon>
        <taxon>Halobacteriales</taxon>
        <taxon>Halorubellaceae</taxon>
        <taxon>Haloarchaeobius</taxon>
    </lineage>
</organism>
<reference evidence="1 2" key="1">
    <citation type="journal article" date="2019" name="Int. J. Syst. Evol. Microbiol.">
        <title>The Global Catalogue of Microorganisms (GCM) 10K type strain sequencing project: providing services to taxonomists for standard genome sequencing and annotation.</title>
        <authorList>
            <consortium name="The Broad Institute Genomics Platform"/>
            <consortium name="The Broad Institute Genome Sequencing Center for Infectious Disease"/>
            <person name="Wu L."/>
            <person name="Ma J."/>
        </authorList>
    </citation>
    <scope>NUCLEOTIDE SEQUENCE [LARGE SCALE GENOMIC DNA]</scope>
    <source>
        <strain evidence="1 2">CGMCC 1.10390</strain>
    </source>
</reference>
<dbReference type="Proteomes" id="UP001597034">
    <property type="component" value="Unassembled WGS sequence"/>
</dbReference>
<evidence type="ECO:0000313" key="1">
    <source>
        <dbReference type="EMBL" id="MFD1647350.1"/>
    </source>
</evidence>
<dbReference type="EMBL" id="JBHUDO010000003">
    <property type="protein sequence ID" value="MFD1647350.1"/>
    <property type="molecule type" value="Genomic_DNA"/>
</dbReference>
<protein>
    <submittedName>
        <fullName evidence="1">Uncharacterized protein</fullName>
    </submittedName>
</protein>
<gene>
    <name evidence="1" type="ORF">ACFSBL_16805</name>
</gene>
<comment type="caution">
    <text evidence="1">The sequence shown here is derived from an EMBL/GenBank/DDBJ whole genome shotgun (WGS) entry which is preliminary data.</text>
</comment>
<proteinExistence type="predicted"/>